<reference evidence="7" key="1">
    <citation type="submission" date="2010-11" db="EMBL/GenBank/DDBJ databases">
        <title>The complete genome of Desulfurococcus mucosus DSM 2162.</title>
        <authorList>
            <consortium name="US DOE Joint Genome Institute (JGI-PGF)"/>
            <person name="Lucas S."/>
            <person name="Copeland A."/>
            <person name="Lapidus A."/>
            <person name="Bruce D."/>
            <person name="Goodwin L."/>
            <person name="Pitluck S."/>
            <person name="Kyrpides N."/>
            <person name="Mavromatis K."/>
            <person name="Pagani I."/>
            <person name="Ivanova N."/>
            <person name="Ovchinnikova G."/>
            <person name="Chertkov O."/>
            <person name="Held B."/>
            <person name="Brettin T."/>
            <person name="Detter J.C."/>
            <person name="Tapia R."/>
            <person name="Han C."/>
            <person name="Land M."/>
            <person name="Hauser L."/>
            <person name="Markowitz V."/>
            <person name="Cheng J.-F."/>
            <person name="Hugenholtz P."/>
            <person name="Woyke T."/>
            <person name="Wu D."/>
            <person name="Wirth R."/>
            <person name="Bilek Y."/>
            <person name="Hader T."/>
            <person name="Klenk H.-P."/>
            <person name="Eisen J.A."/>
        </authorList>
    </citation>
    <scope>NUCLEOTIDE SEQUENCE [LARGE SCALE GENOMIC DNA]</scope>
    <source>
        <strain evidence="7">ATCC 35584 / DSM 2162 / JCM 9187 / O7/1</strain>
    </source>
</reference>
<dbReference type="eggNOG" id="arCOG00194">
    <property type="taxonomic scope" value="Archaea"/>
</dbReference>
<evidence type="ECO:0000313" key="6">
    <source>
        <dbReference type="EMBL" id="ADV64777.1"/>
    </source>
</evidence>
<feature type="domain" description="ABC transporter" evidence="5">
    <location>
        <begin position="3"/>
        <end position="223"/>
    </location>
</feature>
<evidence type="ECO:0000256" key="3">
    <source>
        <dbReference type="ARBA" id="ARBA00022741"/>
    </source>
</evidence>
<keyword evidence="4" id="KW-0067">ATP-binding</keyword>
<comment type="similarity">
    <text evidence="1">Belongs to the ABC transporter superfamily.</text>
</comment>
<evidence type="ECO:0000313" key="7">
    <source>
        <dbReference type="Proteomes" id="UP000001068"/>
    </source>
</evidence>
<evidence type="ECO:0000256" key="4">
    <source>
        <dbReference type="ARBA" id="ARBA00022840"/>
    </source>
</evidence>
<dbReference type="GO" id="GO:0016887">
    <property type="term" value="F:ATP hydrolysis activity"/>
    <property type="evidence" value="ECO:0007669"/>
    <property type="project" value="InterPro"/>
</dbReference>
<dbReference type="HOGENOM" id="CLU_000604_1_2_2"/>
<dbReference type="AlphaFoldDB" id="E8R8F1"/>
<keyword evidence="7" id="KW-1185">Reference proteome</keyword>
<dbReference type="Pfam" id="PF00005">
    <property type="entry name" value="ABC_tran"/>
    <property type="match status" value="1"/>
</dbReference>
<proteinExistence type="inferred from homology"/>
<sequence>MMLRVEKLSKRFGKTWALSEVSFAYEGARIAVLGPNGSGKTTLLTILAGLRYPTTGRALVNGIEPYVERERAVRAISFMFEKPRFNLGIRIRDIVKILSEDRGCGDEAESLARLLGLTEFYDVKLAGLSSGQAQLVGIWASLACWDGVVIIDEPFAHLDIRRAGVLANLISRRSDIIFTTHTPEEAEALADYIVILNNGRVVWAGTRDQLVARDVFEAYPLGDKQRSLGLLEEEECRVVADLGLTVIVTGCKEEDLAGLVKRGVISGFRRAGVRYVYAGRKREEG</sequence>
<dbReference type="InterPro" id="IPR050763">
    <property type="entry name" value="ABC_transporter_ATP-binding"/>
</dbReference>
<dbReference type="SUPFAM" id="SSF52540">
    <property type="entry name" value="P-loop containing nucleoside triphosphate hydrolases"/>
    <property type="match status" value="1"/>
</dbReference>
<reference evidence="6 7" key="2">
    <citation type="journal article" date="2011" name="Stand. Genomic Sci.">
        <title>Complete genome sequence of Desulfurococcus mucosus type strain (O7/1).</title>
        <authorList>
            <person name="Wirth R."/>
            <person name="Chertkov O."/>
            <person name="Held B."/>
            <person name="Lapidus A."/>
            <person name="Nolan M."/>
            <person name="Lucas S."/>
            <person name="Hammon N."/>
            <person name="Deshpande S."/>
            <person name="Cheng J.F."/>
            <person name="Tapia R."/>
            <person name="Han C."/>
            <person name="Goodwin L."/>
            <person name="Pitluck S."/>
            <person name="Liolios K."/>
            <person name="Ioanna P."/>
            <person name="Ivanova N."/>
            <person name="Mavromatis K."/>
            <person name="Mikhailova N."/>
            <person name="Pati A."/>
            <person name="Chen A."/>
            <person name="Palaniappan K."/>
            <person name="Land M."/>
            <person name="Hauser L."/>
            <person name="Chang Y.J."/>
            <person name="Jeffries C.D."/>
            <person name="Bilek Y."/>
            <person name="Hader T."/>
            <person name="Rohde M."/>
            <person name="Spring S."/>
            <person name="Sikorski J."/>
            <person name="Goker M."/>
            <person name="Woyke T."/>
            <person name="Bristow J."/>
            <person name="Eisen J.A."/>
            <person name="Markowitz V."/>
            <person name="Hugenholtz P."/>
            <person name="Kyrpides N.C."/>
            <person name="Klenk H.P."/>
        </authorList>
    </citation>
    <scope>NUCLEOTIDE SEQUENCE [LARGE SCALE GENOMIC DNA]</scope>
    <source>
        <strain evidence="7">ATCC 35584 / DSM 2162 / JCM 9187 / O7/1</strain>
    </source>
</reference>
<dbReference type="PANTHER" id="PTHR42711">
    <property type="entry name" value="ABC TRANSPORTER ATP-BINDING PROTEIN"/>
    <property type="match status" value="1"/>
</dbReference>
<name>E8R8F1_DESM0</name>
<dbReference type="CDD" id="cd03230">
    <property type="entry name" value="ABC_DR_subfamily_A"/>
    <property type="match status" value="1"/>
</dbReference>
<dbReference type="STRING" id="765177.Desmu_0463"/>
<dbReference type="InterPro" id="IPR027417">
    <property type="entry name" value="P-loop_NTPase"/>
</dbReference>
<dbReference type="Proteomes" id="UP000001068">
    <property type="component" value="Chromosome"/>
</dbReference>
<dbReference type="GeneID" id="10153156"/>
<dbReference type="EMBL" id="CP002363">
    <property type="protein sequence ID" value="ADV64777.1"/>
    <property type="molecule type" value="Genomic_DNA"/>
</dbReference>
<dbReference type="InterPro" id="IPR003593">
    <property type="entry name" value="AAA+_ATPase"/>
</dbReference>
<evidence type="ECO:0000259" key="5">
    <source>
        <dbReference type="PROSITE" id="PS50893"/>
    </source>
</evidence>
<gene>
    <name evidence="6" type="ordered locus">Desmu_0463</name>
</gene>
<organism evidence="6 7">
    <name type="scientific">Desulfurococcus mucosus (strain ATCC 35584 / DSM 2162 / JCM 9187 / O7/1)</name>
    <dbReference type="NCBI Taxonomy" id="765177"/>
    <lineage>
        <taxon>Archaea</taxon>
        <taxon>Thermoproteota</taxon>
        <taxon>Thermoprotei</taxon>
        <taxon>Desulfurococcales</taxon>
        <taxon>Desulfurococcaceae</taxon>
        <taxon>Desulfurococcus</taxon>
    </lineage>
</organism>
<dbReference type="PANTHER" id="PTHR42711:SF5">
    <property type="entry name" value="ABC TRANSPORTER ATP-BINDING PROTEIN NATA"/>
    <property type="match status" value="1"/>
</dbReference>
<dbReference type="InterPro" id="IPR003439">
    <property type="entry name" value="ABC_transporter-like_ATP-bd"/>
</dbReference>
<evidence type="ECO:0000256" key="2">
    <source>
        <dbReference type="ARBA" id="ARBA00022448"/>
    </source>
</evidence>
<dbReference type="GO" id="GO:0005524">
    <property type="term" value="F:ATP binding"/>
    <property type="evidence" value="ECO:0007669"/>
    <property type="project" value="UniProtKB-KW"/>
</dbReference>
<dbReference type="OrthoDB" id="40048at2157"/>
<dbReference type="KEGG" id="dmu:Desmu_0463"/>
<keyword evidence="2" id="KW-0813">Transport</keyword>
<evidence type="ECO:0000256" key="1">
    <source>
        <dbReference type="ARBA" id="ARBA00005417"/>
    </source>
</evidence>
<protein>
    <submittedName>
        <fullName evidence="6">ABC transporter related protein</fullName>
    </submittedName>
</protein>
<dbReference type="PROSITE" id="PS50893">
    <property type="entry name" value="ABC_TRANSPORTER_2"/>
    <property type="match status" value="1"/>
</dbReference>
<dbReference type="Gene3D" id="3.40.50.300">
    <property type="entry name" value="P-loop containing nucleotide triphosphate hydrolases"/>
    <property type="match status" value="1"/>
</dbReference>
<keyword evidence="3" id="KW-0547">Nucleotide-binding</keyword>
<dbReference type="RefSeq" id="WP_013561999.1">
    <property type="nucleotide sequence ID" value="NC_014961.1"/>
</dbReference>
<dbReference type="SMART" id="SM00382">
    <property type="entry name" value="AAA"/>
    <property type="match status" value="1"/>
</dbReference>
<accession>E8R8F1</accession>